<dbReference type="NCBIfam" id="TIGR01640">
    <property type="entry name" value="F_box_assoc_1"/>
    <property type="match status" value="1"/>
</dbReference>
<comment type="caution">
    <text evidence="2">The sequence shown here is derived from an EMBL/GenBank/DDBJ whole genome shotgun (WGS) entry which is preliminary data.</text>
</comment>
<dbReference type="InterPro" id="IPR050796">
    <property type="entry name" value="SCF_F-box_component"/>
</dbReference>
<gene>
    <name evidence="2" type="ORF">FRX31_002500</name>
</gene>
<protein>
    <submittedName>
        <fullName evidence="2">F-box protein cpr1</fullName>
    </submittedName>
</protein>
<dbReference type="Pfam" id="PF07734">
    <property type="entry name" value="FBA_1"/>
    <property type="match status" value="1"/>
</dbReference>
<dbReference type="PANTHER" id="PTHR31672">
    <property type="entry name" value="BNACNNG10540D PROTEIN"/>
    <property type="match status" value="1"/>
</dbReference>
<dbReference type="AlphaFoldDB" id="A0A7J6XGV6"/>
<dbReference type="CDD" id="cd22157">
    <property type="entry name" value="F-box_AtFBW1-like"/>
    <property type="match status" value="1"/>
</dbReference>
<dbReference type="SMART" id="SM00256">
    <property type="entry name" value="FBOX"/>
    <property type="match status" value="1"/>
</dbReference>
<dbReference type="EMBL" id="JABWDY010000792">
    <property type="protein sequence ID" value="KAF5207912.1"/>
    <property type="molecule type" value="Genomic_DNA"/>
</dbReference>
<dbReference type="Proteomes" id="UP000554482">
    <property type="component" value="Unassembled WGS sequence"/>
</dbReference>
<accession>A0A7J6XGV6</accession>
<dbReference type="InterPro" id="IPR006527">
    <property type="entry name" value="F-box-assoc_dom_typ1"/>
</dbReference>
<feature type="domain" description="F-box" evidence="1">
    <location>
        <begin position="17"/>
        <end position="62"/>
    </location>
</feature>
<dbReference type="InterPro" id="IPR017451">
    <property type="entry name" value="F-box-assoc_interact_dom"/>
</dbReference>
<reference evidence="2 3" key="1">
    <citation type="submission" date="2020-06" db="EMBL/GenBank/DDBJ databases">
        <title>Transcriptomic and genomic resources for Thalictrum thalictroides and T. hernandezii: Facilitating candidate gene discovery in an emerging model plant lineage.</title>
        <authorList>
            <person name="Arias T."/>
            <person name="Riano-Pachon D.M."/>
            <person name="Di Stilio V.S."/>
        </authorList>
    </citation>
    <scope>NUCLEOTIDE SEQUENCE [LARGE SCALE GENOMIC DNA]</scope>
    <source>
        <strain evidence="3">cv. WT478/WT964</strain>
        <tissue evidence="2">Leaves</tissue>
    </source>
</reference>
<keyword evidence="3" id="KW-1185">Reference proteome</keyword>
<proteinExistence type="predicted"/>
<dbReference type="Pfam" id="PF00646">
    <property type="entry name" value="F-box"/>
    <property type="match status" value="1"/>
</dbReference>
<evidence type="ECO:0000313" key="3">
    <source>
        <dbReference type="Proteomes" id="UP000554482"/>
    </source>
</evidence>
<dbReference type="InterPro" id="IPR036047">
    <property type="entry name" value="F-box-like_dom_sf"/>
</dbReference>
<organism evidence="2 3">
    <name type="scientific">Thalictrum thalictroides</name>
    <name type="common">Rue-anemone</name>
    <name type="synonym">Anemone thalictroides</name>
    <dbReference type="NCBI Taxonomy" id="46969"/>
    <lineage>
        <taxon>Eukaryota</taxon>
        <taxon>Viridiplantae</taxon>
        <taxon>Streptophyta</taxon>
        <taxon>Embryophyta</taxon>
        <taxon>Tracheophyta</taxon>
        <taxon>Spermatophyta</taxon>
        <taxon>Magnoliopsida</taxon>
        <taxon>Ranunculales</taxon>
        <taxon>Ranunculaceae</taxon>
        <taxon>Thalictroideae</taxon>
        <taxon>Thalictrum</taxon>
    </lineage>
</organism>
<dbReference type="PROSITE" id="PS50181">
    <property type="entry name" value="FBOX"/>
    <property type="match status" value="1"/>
</dbReference>
<dbReference type="SUPFAM" id="SSF81383">
    <property type="entry name" value="F-box domain"/>
    <property type="match status" value="1"/>
</dbReference>
<dbReference type="OrthoDB" id="591557at2759"/>
<dbReference type="PANTHER" id="PTHR31672:SF13">
    <property type="entry name" value="F-BOX PROTEIN CPR30-LIKE"/>
    <property type="match status" value="1"/>
</dbReference>
<evidence type="ECO:0000259" key="1">
    <source>
        <dbReference type="PROSITE" id="PS50181"/>
    </source>
</evidence>
<sequence>MKRRRAAAPPPSTMGILGVCRRLPHKLILEILSRIPAKTLLQFKLVCKSWYNSIQDPVFIKMHINRSMENDHTSVFLASEPSYSMSAGPFDLVSQIYSLEGDSHDKCMEFENPILHKSRVLGSCNGLVCLSNGKVMCLLNPFTREYKMIKVNEEISFRKSVFGLGYDGANDDYILVQLVHTDDCFDFYDFGSDDDMDSGVYVYSLKDTLLCSKIANIPYRRLYAPDLGVYLNGCLHWVATKKQCAPVDIIAFDNTEKVFREMPRPVNLGEGANMTLGLLGGKLSILCDFYQKDSELWVMGKYGVADSWIKLVSMVRGFLPRAPKSRVLCFSENGKLLLKDGKVPILYDPKTKKVWNISYRGIRWYKICKSIVYVPSLISLKSGNYADVVGDQPSKKRKKRNYYYSDEDILSDEGGDEYEYTLPDFFEDFDFAG</sequence>
<name>A0A7J6XGV6_THATH</name>
<dbReference type="Gene3D" id="1.20.1280.50">
    <property type="match status" value="1"/>
</dbReference>
<dbReference type="InterPro" id="IPR001810">
    <property type="entry name" value="F-box_dom"/>
</dbReference>
<evidence type="ECO:0000313" key="2">
    <source>
        <dbReference type="EMBL" id="KAF5207912.1"/>
    </source>
</evidence>